<organism evidence="13 14">
    <name type="scientific">Symbiodinium natans</name>
    <dbReference type="NCBI Taxonomy" id="878477"/>
    <lineage>
        <taxon>Eukaryota</taxon>
        <taxon>Sar</taxon>
        <taxon>Alveolata</taxon>
        <taxon>Dinophyceae</taxon>
        <taxon>Suessiales</taxon>
        <taxon>Symbiodiniaceae</taxon>
        <taxon>Symbiodinium</taxon>
    </lineage>
</organism>
<evidence type="ECO:0000256" key="2">
    <source>
        <dbReference type="ARBA" id="ARBA00022490"/>
    </source>
</evidence>
<evidence type="ECO:0000256" key="3">
    <source>
        <dbReference type="ARBA" id="ARBA00022603"/>
    </source>
</evidence>
<keyword evidence="14" id="KW-1185">Reference proteome</keyword>
<dbReference type="GO" id="GO:0005634">
    <property type="term" value="C:nucleus"/>
    <property type="evidence" value="ECO:0007669"/>
    <property type="project" value="UniProtKB-SubCell"/>
</dbReference>
<comment type="subcellular location">
    <subcellularLocation>
        <location evidence="10">Mitochondrion matrix</location>
    </subcellularLocation>
    <subcellularLocation>
        <location evidence="10">Nucleus</location>
    </subcellularLocation>
    <subcellularLocation>
        <location evidence="10">Cytoplasm</location>
    </subcellularLocation>
    <text evidence="10">Predominantly in the mitochondria and in the nucleus.</text>
</comment>
<evidence type="ECO:0000256" key="10">
    <source>
        <dbReference type="HAMAP-Rule" id="MF_03152"/>
    </source>
</evidence>
<protein>
    <recommendedName>
        <fullName evidence="10">tRNA (guanine(37)-N1)-methyltransferase</fullName>
        <ecNumber evidence="10">2.1.1.228</ecNumber>
    </recommendedName>
    <alternativeName>
        <fullName evidence="10">M1G-methyltransferase</fullName>
    </alternativeName>
    <alternativeName>
        <fullName evidence="10">tRNA [GM37] methyltransferase</fullName>
    </alternativeName>
    <alternativeName>
        <fullName evidence="10">tRNA methyltransferase 5 homolog</fullName>
    </alternativeName>
</protein>
<dbReference type="Proteomes" id="UP000604046">
    <property type="component" value="Unassembled WGS sequence"/>
</dbReference>
<dbReference type="GO" id="GO:0002939">
    <property type="term" value="P:tRNA N1-guanine methylation"/>
    <property type="evidence" value="ECO:0007669"/>
    <property type="project" value="TreeGrafter"/>
</dbReference>
<dbReference type="PANTHER" id="PTHR23245">
    <property type="entry name" value="TRNA METHYLTRANSFERASE"/>
    <property type="match status" value="1"/>
</dbReference>
<proteinExistence type="inferred from homology"/>
<dbReference type="Pfam" id="PF25133">
    <property type="entry name" value="TYW2_N_2"/>
    <property type="match status" value="1"/>
</dbReference>
<feature type="binding site" evidence="10">
    <location>
        <begin position="260"/>
        <end position="261"/>
    </location>
    <ligand>
        <name>S-adenosyl-L-methionine</name>
        <dbReference type="ChEBI" id="CHEBI:59789"/>
    </ligand>
</feature>
<dbReference type="PANTHER" id="PTHR23245:SF36">
    <property type="entry name" value="TRNA (GUANINE(37)-N1)-METHYLTRANSFERASE"/>
    <property type="match status" value="1"/>
</dbReference>
<comment type="function">
    <text evidence="10">Specifically methylates the N1 position of guanosine-37 in various cytoplasmic and mitochondrial tRNAs. Methylation is not dependent on the nature of the nucleoside 5' of the target nucleoside. This is the first step in the biosynthesis of wybutosine (yW), a modified base adjacent to the anticodon of tRNAs and required for accurate decoding.</text>
</comment>
<dbReference type="FunFam" id="3.30.300.110:FF:000001">
    <property type="entry name" value="tRNA (guanine(37)-N1)-methyltransferase"/>
    <property type="match status" value="1"/>
</dbReference>
<evidence type="ECO:0000256" key="11">
    <source>
        <dbReference type="SAM" id="MobiDB-lite"/>
    </source>
</evidence>
<dbReference type="OrthoDB" id="408788at2759"/>
<accession>A0A812LQA0</accession>
<feature type="binding site" evidence="10">
    <location>
        <position position="332"/>
    </location>
    <ligand>
        <name>S-adenosyl-L-methionine</name>
        <dbReference type="ChEBI" id="CHEBI:59789"/>
    </ligand>
</feature>
<evidence type="ECO:0000256" key="6">
    <source>
        <dbReference type="ARBA" id="ARBA00022694"/>
    </source>
</evidence>
<evidence type="ECO:0000259" key="12">
    <source>
        <dbReference type="PROSITE" id="PS51684"/>
    </source>
</evidence>
<evidence type="ECO:0000256" key="8">
    <source>
        <dbReference type="ARBA" id="ARBA00023242"/>
    </source>
</evidence>
<comment type="subunit">
    <text evidence="10">Monomer.</text>
</comment>
<evidence type="ECO:0000256" key="5">
    <source>
        <dbReference type="ARBA" id="ARBA00022691"/>
    </source>
</evidence>
<keyword evidence="3 10" id="KW-0489">Methyltransferase</keyword>
<name>A0A812LQA0_9DINO</name>
<dbReference type="InterPro" id="IPR025792">
    <property type="entry name" value="tRNA_Gua_MeTrfase_euk"/>
</dbReference>
<keyword evidence="6 10" id="KW-0819">tRNA processing</keyword>
<evidence type="ECO:0000313" key="14">
    <source>
        <dbReference type="Proteomes" id="UP000604046"/>
    </source>
</evidence>
<dbReference type="HAMAP" id="MF_03152">
    <property type="entry name" value="TRM5"/>
    <property type="match status" value="1"/>
</dbReference>
<dbReference type="InterPro" id="IPR029063">
    <property type="entry name" value="SAM-dependent_MTases_sf"/>
</dbReference>
<keyword evidence="4 10" id="KW-0808">Transferase</keyword>
<feature type="binding site" evidence="10">
    <location>
        <begin position="311"/>
        <end position="312"/>
    </location>
    <ligand>
        <name>S-adenosyl-L-methionine</name>
        <dbReference type="ChEBI" id="CHEBI:59789"/>
    </ligand>
</feature>
<dbReference type="EC" id="2.1.1.228" evidence="10"/>
<comment type="similarity">
    <text evidence="10">Belongs to the TRM5 / TYW2 family.</text>
</comment>
<evidence type="ECO:0000313" key="13">
    <source>
        <dbReference type="EMBL" id="CAE7250294.1"/>
    </source>
</evidence>
<dbReference type="Gene3D" id="3.40.50.150">
    <property type="entry name" value="Vaccinia Virus protein VP39"/>
    <property type="match status" value="1"/>
</dbReference>
<keyword evidence="8 10" id="KW-0539">Nucleus</keyword>
<keyword evidence="5 10" id="KW-0949">S-adenosyl-L-methionine</keyword>
<keyword evidence="2 10" id="KW-0963">Cytoplasm</keyword>
<dbReference type="EMBL" id="CAJNDS010001169">
    <property type="protein sequence ID" value="CAE7250294.1"/>
    <property type="molecule type" value="Genomic_DNA"/>
</dbReference>
<feature type="domain" description="SAM-dependent methyltransferase TRM5/TYW2-type" evidence="12">
    <location>
        <begin position="119"/>
        <end position="455"/>
    </location>
</feature>
<dbReference type="GO" id="GO:0052906">
    <property type="term" value="F:tRNA (guanine(37)-N1)-methyltransferase activity"/>
    <property type="evidence" value="ECO:0007669"/>
    <property type="project" value="UniProtKB-UniRule"/>
</dbReference>
<evidence type="ECO:0000256" key="4">
    <source>
        <dbReference type="ARBA" id="ARBA00022679"/>
    </source>
</evidence>
<evidence type="ECO:0000256" key="9">
    <source>
        <dbReference type="ARBA" id="ARBA00047783"/>
    </source>
</evidence>
<reference evidence="13" key="1">
    <citation type="submission" date="2021-02" db="EMBL/GenBank/DDBJ databases">
        <authorList>
            <person name="Dougan E. K."/>
            <person name="Rhodes N."/>
            <person name="Thang M."/>
            <person name="Chan C."/>
        </authorList>
    </citation>
    <scope>NUCLEOTIDE SEQUENCE</scope>
</reference>
<dbReference type="PROSITE" id="PS51684">
    <property type="entry name" value="SAM_MT_TRM5_TYW2"/>
    <property type="match status" value="1"/>
</dbReference>
<feature type="binding site" evidence="10">
    <location>
        <position position="212"/>
    </location>
    <ligand>
        <name>S-adenosyl-L-methionine</name>
        <dbReference type="ChEBI" id="CHEBI:59789"/>
    </ligand>
</feature>
<comment type="catalytic activity">
    <reaction evidence="9 10">
        <text>guanosine(37) in tRNA + S-adenosyl-L-methionine = N(1)-methylguanosine(37) in tRNA + S-adenosyl-L-homocysteine + H(+)</text>
        <dbReference type="Rhea" id="RHEA:36899"/>
        <dbReference type="Rhea" id="RHEA-COMP:10145"/>
        <dbReference type="Rhea" id="RHEA-COMP:10147"/>
        <dbReference type="ChEBI" id="CHEBI:15378"/>
        <dbReference type="ChEBI" id="CHEBI:57856"/>
        <dbReference type="ChEBI" id="CHEBI:59789"/>
        <dbReference type="ChEBI" id="CHEBI:73542"/>
        <dbReference type="ChEBI" id="CHEBI:74269"/>
        <dbReference type="EC" id="2.1.1.228"/>
    </reaction>
</comment>
<dbReference type="InterPro" id="IPR056744">
    <property type="entry name" value="TRM5/TYW2-like_N"/>
</dbReference>
<evidence type="ECO:0000256" key="7">
    <source>
        <dbReference type="ARBA" id="ARBA00023128"/>
    </source>
</evidence>
<dbReference type="InterPro" id="IPR030382">
    <property type="entry name" value="MeTrfase_TRM5/TYW2"/>
</dbReference>
<dbReference type="SUPFAM" id="SSF53335">
    <property type="entry name" value="S-adenosyl-L-methionine-dependent methyltransferases"/>
    <property type="match status" value="1"/>
</dbReference>
<dbReference type="Gene3D" id="3.30.300.110">
    <property type="entry name" value="Met-10+ protein-like domains"/>
    <property type="match status" value="1"/>
</dbReference>
<feature type="region of interest" description="Disordered" evidence="11">
    <location>
        <begin position="459"/>
        <end position="479"/>
    </location>
</feature>
<gene>
    <name evidence="13" type="ORF">SNAT2548_LOCUS12271</name>
</gene>
<dbReference type="GO" id="GO:0070901">
    <property type="term" value="P:mitochondrial tRNA methylation"/>
    <property type="evidence" value="ECO:0007669"/>
    <property type="project" value="UniProtKB-ARBA"/>
</dbReference>
<evidence type="ECO:0000256" key="1">
    <source>
        <dbReference type="ARBA" id="ARBA00009775"/>
    </source>
</evidence>
<comment type="similarity">
    <text evidence="1">Belongs to the class I-like SAM-binding methyltransferase superfamily. TRM5/TYW2 family.</text>
</comment>
<sequence length="479" mass="52661">MEVELDRSQLEERFDVIALEVPARRTGELLKKLARDLLNMARRKNVEPVPGNAAAKLILLARTIADVSEVAESAWLESEIRAGTVKVTSFGVCLGYEHFTAEEVLRKLLPAGMEIPSSFEQAGHIAHMNLRDSQLPYKHLIGQVILDKNKSIKTVVNKTGKIETDAWQEFRTFPMEHLAGAKSTVVRLKEHQCFFEFEYRDVYWNSRLQEEHGRLIEALFMQPKNAASAKPVLADCTCGVGPFSLPIAKLVNGVVSHANDLNPASIHWLRKSVQLNKMEEHVLEIAQLPHFNESFEAPSMGSLLVIHEPGDARQFIRNLFQQRHPVTHAVFNLPAAGVELLDCFRGLDYTAAGLPTPLVCCYTFSDAAVDSSGSDGCVADLLMRLAAALGTAKESLRCADVALKGQVSLPSPQINEMVQQALGEASQGCTPVAVRLVRNVAPTRHMFCVCFRVPCKTPPGGDEGVTPAPPSEKRAKLSS</sequence>
<comment type="caution">
    <text evidence="13">The sequence shown here is derived from an EMBL/GenBank/DDBJ whole genome shotgun (WGS) entry which is preliminary data.</text>
</comment>
<dbReference type="AlphaFoldDB" id="A0A812LQA0"/>
<keyword evidence="7 10" id="KW-0496">Mitochondrion</keyword>
<dbReference type="Pfam" id="PF02475">
    <property type="entry name" value="TRM5-TYW2_MTfase"/>
    <property type="match status" value="1"/>
</dbReference>
<dbReference type="GO" id="GO:0005759">
    <property type="term" value="C:mitochondrial matrix"/>
    <property type="evidence" value="ECO:0007669"/>
    <property type="project" value="UniProtKB-SubCell"/>
</dbReference>
<dbReference type="InterPro" id="IPR056743">
    <property type="entry name" value="TRM5-TYW2-like_MTfase"/>
</dbReference>